<sequence length="360" mass="38136">MIITTRAYVYNGSEPLESSAIFGIVGGAIACLLFVSVFAIIVKKRRQKDREQASALEEPPRTAPPTHRAPVGDAEKPILNHSPYTNLEPPPPRSFSSNDVSYDAPAAFDLAQSIASTERPGVSSSVQVVVKDQGPLPLMERMAQVQRGIGELNRLMAAAPEGGYPPHSIEALKIVQLKQNIALMNDGQPAVPAPQPAGSLTRRSSYEILEPVVATPPAPVPDANTLYARMLDIQQLLGEVDRIMSQPASLEASMQVQSLRARIADIMERGAESTPEAGPSMIPGPSFPGSAHFARSTPGPSSRTPAIGEPGQSGLEEGCRGRGVVEEAATPEQRGLPPPYKADIGESTDDDSRAGATSVK</sequence>
<dbReference type="Proteomes" id="UP000298030">
    <property type="component" value="Unassembled WGS sequence"/>
</dbReference>
<feature type="region of interest" description="Disordered" evidence="1">
    <location>
        <begin position="270"/>
        <end position="360"/>
    </location>
</feature>
<dbReference type="EMBL" id="QPFP01000082">
    <property type="protein sequence ID" value="TEB23106.1"/>
    <property type="molecule type" value="Genomic_DNA"/>
</dbReference>
<feature type="transmembrane region" description="Helical" evidence="2">
    <location>
        <begin position="20"/>
        <end position="42"/>
    </location>
</feature>
<dbReference type="AlphaFoldDB" id="A0A4Y7SMM1"/>
<keyword evidence="2" id="KW-0472">Membrane</keyword>
<name>A0A4Y7SMM1_COPMI</name>
<keyword evidence="4" id="KW-1185">Reference proteome</keyword>
<proteinExistence type="predicted"/>
<feature type="region of interest" description="Disordered" evidence="1">
    <location>
        <begin position="51"/>
        <end position="98"/>
    </location>
</feature>
<organism evidence="3 4">
    <name type="scientific">Coprinellus micaceus</name>
    <name type="common">Glistening ink-cap mushroom</name>
    <name type="synonym">Coprinus micaceus</name>
    <dbReference type="NCBI Taxonomy" id="71717"/>
    <lineage>
        <taxon>Eukaryota</taxon>
        <taxon>Fungi</taxon>
        <taxon>Dikarya</taxon>
        <taxon>Basidiomycota</taxon>
        <taxon>Agaricomycotina</taxon>
        <taxon>Agaricomycetes</taxon>
        <taxon>Agaricomycetidae</taxon>
        <taxon>Agaricales</taxon>
        <taxon>Agaricineae</taxon>
        <taxon>Psathyrellaceae</taxon>
        <taxon>Coprinellus</taxon>
    </lineage>
</organism>
<keyword evidence="2" id="KW-1133">Transmembrane helix</keyword>
<reference evidence="3 4" key="1">
    <citation type="journal article" date="2019" name="Nat. Ecol. Evol.">
        <title>Megaphylogeny resolves global patterns of mushroom evolution.</title>
        <authorList>
            <person name="Varga T."/>
            <person name="Krizsan K."/>
            <person name="Foldi C."/>
            <person name="Dima B."/>
            <person name="Sanchez-Garcia M."/>
            <person name="Sanchez-Ramirez S."/>
            <person name="Szollosi G.J."/>
            <person name="Szarkandi J.G."/>
            <person name="Papp V."/>
            <person name="Albert L."/>
            <person name="Andreopoulos W."/>
            <person name="Angelini C."/>
            <person name="Antonin V."/>
            <person name="Barry K.W."/>
            <person name="Bougher N.L."/>
            <person name="Buchanan P."/>
            <person name="Buyck B."/>
            <person name="Bense V."/>
            <person name="Catcheside P."/>
            <person name="Chovatia M."/>
            <person name="Cooper J."/>
            <person name="Damon W."/>
            <person name="Desjardin D."/>
            <person name="Finy P."/>
            <person name="Geml J."/>
            <person name="Haridas S."/>
            <person name="Hughes K."/>
            <person name="Justo A."/>
            <person name="Karasinski D."/>
            <person name="Kautmanova I."/>
            <person name="Kiss B."/>
            <person name="Kocsube S."/>
            <person name="Kotiranta H."/>
            <person name="LaButti K.M."/>
            <person name="Lechner B.E."/>
            <person name="Liimatainen K."/>
            <person name="Lipzen A."/>
            <person name="Lukacs Z."/>
            <person name="Mihaltcheva S."/>
            <person name="Morgado L.N."/>
            <person name="Niskanen T."/>
            <person name="Noordeloos M.E."/>
            <person name="Ohm R.A."/>
            <person name="Ortiz-Santana B."/>
            <person name="Ovrebo C."/>
            <person name="Racz N."/>
            <person name="Riley R."/>
            <person name="Savchenko A."/>
            <person name="Shiryaev A."/>
            <person name="Soop K."/>
            <person name="Spirin V."/>
            <person name="Szebenyi C."/>
            <person name="Tomsovsky M."/>
            <person name="Tulloss R.E."/>
            <person name="Uehling J."/>
            <person name="Grigoriev I.V."/>
            <person name="Vagvolgyi C."/>
            <person name="Papp T."/>
            <person name="Martin F.M."/>
            <person name="Miettinen O."/>
            <person name="Hibbett D.S."/>
            <person name="Nagy L.G."/>
        </authorList>
    </citation>
    <scope>NUCLEOTIDE SEQUENCE [LARGE SCALE GENOMIC DNA]</scope>
    <source>
        <strain evidence="3 4">FP101781</strain>
    </source>
</reference>
<comment type="caution">
    <text evidence="3">The sequence shown here is derived from an EMBL/GenBank/DDBJ whole genome shotgun (WGS) entry which is preliminary data.</text>
</comment>
<evidence type="ECO:0000256" key="1">
    <source>
        <dbReference type="SAM" id="MobiDB-lite"/>
    </source>
</evidence>
<dbReference type="OrthoDB" id="3083468at2759"/>
<gene>
    <name evidence="3" type="ORF">FA13DRAFT_1798370</name>
</gene>
<dbReference type="PROSITE" id="PS51257">
    <property type="entry name" value="PROKAR_LIPOPROTEIN"/>
    <property type="match status" value="1"/>
</dbReference>
<protein>
    <submittedName>
        <fullName evidence="3">Uncharacterized protein</fullName>
    </submittedName>
</protein>
<accession>A0A4Y7SMM1</accession>
<evidence type="ECO:0000313" key="4">
    <source>
        <dbReference type="Proteomes" id="UP000298030"/>
    </source>
</evidence>
<evidence type="ECO:0000313" key="3">
    <source>
        <dbReference type="EMBL" id="TEB23106.1"/>
    </source>
</evidence>
<evidence type="ECO:0000256" key="2">
    <source>
        <dbReference type="SAM" id="Phobius"/>
    </source>
</evidence>
<keyword evidence="2" id="KW-0812">Transmembrane</keyword>